<dbReference type="SUPFAM" id="SSF56176">
    <property type="entry name" value="FAD-binding/transporter-associated domain-like"/>
    <property type="match status" value="1"/>
</dbReference>
<evidence type="ECO:0000256" key="1">
    <source>
        <dbReference type="ARBA" id="ARBA00005466"/>
    </source>
</evidence>
<dbReference type="InterPro" id="IPR006094">
    <property type="entry name" value="Oxid_FAD_bind_N"/>
</dbReference>
<dbReference type="GO" id="GO:0005737">
    <property type="term" value="C:cytoplasm"/>
    <property type="evidence" value="ECO:0007669"/>
    <property type="project" value="InterPro"/>
</dbReference>
<dbReference type="CDD" id="cd06223">
    <property type="entry name" value="PRTases_typeI"/>
    <property type="match status" value="1"/>
</dbReference>
<dbReference type="GeneID" id="80863211"/>
<dbReference type="Proteomes" id="UP001140511">
    <property type="component" value="Unassembled WGS sequence"/>
</dbReference>
<dbReference type="GO" id="GO:0004631">
    <property type="term" value="F:phosphomevalonate kinase activity"/>
    <property type="evidence" value="ECO:0007669"/>
    <property type="project" value="InterPro"/>
</dbReference>
<dbReference type="InterPro" id="IPR036318">
    <property type="entry name" value="FAD-bd_PCMH-like_sf"/>
</dbReference>
<protein>
    <submittedName>
        <fullName evidence="6">Phosphoribosyl transferase domain-containing protein</fullName>
    </submittedName>
</protein>
<dbReference type="Gene3D" id="3.40.50.300">
    <property type="entry name" value="P-loop containing nucleotide triphosphate hydrolases"/>
    <property type="match status" value="1"/>
</dbReference>
<evidence type="ECO:0000313" key="6">
    <source>
        <dbReference type="EMBL" id="KAJ4864783.1"/>
    </source>
</evidence>
<dbReference type="Pfam" id="PF04275">
    <property type="entry name" value="P-mevalo_kinase"/>
    <property type="match status" value="1"/>
</dbReference>
<dbReference type="Gene3D" id="3.30.465.10">
    <property type="match status" value="1"/>
</dbReference>
<organism evidence="6 7">
    <name type="scientific">Trichoderma breve</name>
    <dbReference type="NCBI Taxonomy" id="2034170"/>
    <lineage>
        <taxon>Eukaryota</taxon>
        <taxon>Fungi</taxon>
        <taxon>Dikarya</taxon>
        <taxon>Ascomycota</taxon>
        <taxon>Pezizomycotina</taxon>
        <taxon>Sordariomycetes</taxon>
        <taxon>Hypocreomycetidae</taxon>
        <taxon>Hypocreales</taxon>
        <taxon>Hypocreaceae</taxon>
        <taxon>Trichoderma</taxon>
    </lineage>
</organism>
<dbReference type="GO" id="GO:0006695">
    <property type="term" value="P:cholesterol biosynthetic process"/>
    <property type="evidence" value="ECO:0007669"/>
    <property type="project" value="InterPro"/>
</dbReference>
<dbReference type="SUPFAM" id="SSF53271">
    <property type="entry name" value="PRTase-like"/>
    <property type="match status" value="1"/>
</dbReference>
<gene>
    <name evidence="6" type="ORF">T069G_01313</name>
</gene>
<name>A0A9W9EDP6_9HYPO</name>
<dbReference type="InterPro" id="IPR016166">
    <property type="entry name" value="FAD-bd_PCMH"/>
</dbReference>
<dbReference type="Pfam" id="PF01565">
    <property type="entry name" value="FAD_binding_4"/>
    <property type="match status" value="1"/>
</dbReference>
<dbReference type="PANTHER" id="PTHR42973">
    <property type="entry name" value="BINDING OXIDOREDUCTASE, PUTATIVE (AFU_ORTHOLOGUE AFUA_1G17690)-RELATED"/>
    <property type="match status" value="1"/>
</dbReference>
<dbReference type="InterPro" id="IPR050416">
    <property type="entry name" value="FAD-linked_Oxidoreductase"/>
</dbReference>
<dbReference type="InterPro" id="IPR027417">
    <property type="entry name" value="P-loop_NTPase"/>
</dbReference>
<dbReference type="PANTHER" id="PTHR42973:SF25">
    <property type="entry name" value="PHOSPHOMEVALONATE KINASE"/>
    <property type="match status" value="1"/>
</dbReference>
<keyword evidence="6" id="KW-0808">Transferase</keyword>
<dbReference type="InterPro" id="IPR029063">
    <property type="entry name" value="SAM-dependent_MTases_sf"/>
</dbReference>
<dbReference type="GO" id="GO:0016491">
    <property type="term" value="F:oxidoreductase activity"/>
    <property type="evidence" value="ECO:0007669"/>
    <property type="project" value="UniProtKB-KW"/>
</dbReference>
<dbReference type="EMBL" id="JAOPEN010000001">
    <property type="protein sequence ID" value="KAJ4864783.1"/>
    <property type="molecule type" value="Genomic_DNA"/>
</dbReference>
<dbReference type="Gene3D" id="3.40.462.20">
    <property type="match status" value="1"/>
</dbReference>
<keyword evidence="2" id="KW-0285">Flavoprotein</keyword>
<dbReference type="InterPro" id="IPR029057">
    <property type="entry name" value="PRTase-like"/>
</dbReference>
<evidence type="ECO:0000256" key="3">
    <source>
        <dbReference type="ARBA" id="ARBA00022827"/>
    </source>
</evidence>
<keyword evidence="4" id="KW-0560">Oxidoreductase</keyword>
<proteinExistence type="inferred from homology"/>
<dbReference type="InterPro" id="IPR000836">
    <property type="entry name" value="PRTase_dom"/>
</dbReference>
<evidence type="ECO:0000256" key="2">
    <source>
        <dbReference type="ARBA" id="ARBA00022630"/>
    </source>
</evidence>
<evidence type="ECO:0000313" key="7">
    <source>
        <dbReference type="Proteomes" id="UP001140511"/>
    </source>
</evidence>
<accession>A0A9W9EDP6</accession>
<evidence type="ECO:0000259" key="5">
    <source>
        <dbReference type="PROSITE" id="PS51387"/>
    </source>
</evidence>
<dbReference type="InterPro" id="IPR005919">
    <property type="entry name" value="Pmev_kin_anim"/>
</dbReference>
<keyword evidence="3" id="KW-0274">FAD</keyword>
<evidence type="ECO:0000256" key="4">
    <source>
        <dbReference type="ARBA" id="ARBA00023002"/>
    </source>
</evidence>
<comment type="caution">
    <text evidence="6">The sequence shown here is derived from an EMBL/GenBank/DDBJ whole genome shotgun (WGS) entry which is preliminary data.</text>
</comment>
<feature type="domain" description="FAD-binding PCMH-type" evidence="5">
    <location>
        <begin position="529"/>
        <end position="721"/>
    </location>
</feature>
<dbReference type="Gene3D" id="3.40.50.2020">
    <property type="match status" value="1"/>
</dbReference>
<dbReference type="Gene3D" id="3.40.50.150">
    <property type="entry name" value="Vaccinia Virus protein VP39"/>
    <property type="match status" value="1"/>
</dbReference>
<dbReference type="PROSITE" id="PS51387">
    <property type="entry name" value="FAD_PCMH"/>
    <property type="match status" value="1"/>
</dbReference>
<dbReference type="RefSeq" id="XP_056033839.1">
    <property type="nucleotide sequence ID" value="XM_056168523.1"/>
</dbReference>
<dbReference type="InterPro" id="IPR016169">
    <property type="entry name" value="FAD-bd_PCMH_sub2"/>
</dbReference>
<comment type="similarity">
    <text evidence="1">Belongs to the oxygen-dependent FAD-linked oxidoreductase family.</text>
</comment>
<dbReference type="Pfam" id="PF00156">
    <property type="entry name" value="Pribosyltran"/>
    <property type="match status" value="1"/>
</dbReference>
<keyword evidence="7" id="KW-1185">Reference proteome</keyword>
<dbReference type="GO" id="GO:0071949">
    <property type="term" value="F:FAD binding"/>
    <property type="evidence" value="ECO:0007669"/>
    <property type="project" value="InterPro"/>
</dbReference>
<reference evidence="6" key="1">
    <citation type="submission" date="2022-09" db="EMBL/GenBank/DDBJ databases">
        <title>Chromosome-level assembly of Trichoderma breve T069, a fungus used in development of biopesticide product.</title>
        <authorList>
            <person name="Lin R."/>
            <person name="Liu T."/>
        </authorList>
    </citation>
    <scope>NUCLEOTIDE SEQUENCE</scope>
    <source>
        <strain evidence="6">T069</strain>
    </source>
</reference>
<sequence length="1649" mass="182137">MATTNGPSKLVPEQLFHTVLTVIDYSHDASGANRTLFVLKTHGTLAAAKKYASHALEAVNFTAEDFEVYRVRADEDPAKPWTHGDGVLVFARSFDGQEFLVGIDTTPNNEALTATSDGEIVLPEGAKFLHYLLQITVDYNADRSGSSQTTEIEGTYVHRADAWTAAHVSLDPTEYAEFDRRGDAKFVEEWPFGEDVAVHAVSETGQNYFIAVKRPPEQKHECKNSLPKQTKMATLDALKRALRQKATSPTQPLSEEQYSAGFDILLQGPGWKTYQDFIFPQLSQVLTPLFNSRTRISVLEIGPGPKSVLGYLPDDQRRKINKYAAFEPNDLYATKLQEWLETQSPLPCLESLPDIYRVPFTLDSTVTDANEEQEKFDVVLFCHSMYGMTPKRCFIERALEKLAVQPEGGVVVVFHRDGVDFDGLVCHKMASFPSGTIRVADDDKILDNFSSFVAEFVMQDKDADDAIHVEWRKMCRDLGRRQEAHPGYLFFSAPEVMIAFNHHATMLPELTAQVSLAKEDRTMKNWEARAHRPASILKPTKIEHVQKCVQWALKHGVSLTVIGGSHSSHCLWPNVVAVDMEVFDQVHVQALRDNGTDSGFNSGSLIIAEAGCKTGDIVRAAMAVGLTVPLGARPSVGTGLWLQGGLGHLARLHGLACDSIVGFIMVSVDSAHILCVGHVPNEYWPTGGVRPENEAELLWATKGAGTNFGIVTSVIFKAYPAPVYTVRNWIMPLNENVEAQRRLTEFDRLIASHLPRNCSADAYLYCDAGGLQLGITTIEACTARSVSETPTLANTILGPECNLKVVDGVGLFNTEMYVSGMHGGHGRDKTSSFKRCLFLKDIGAADVAAILVAAVESRPTTLCYLHLLQGGGAVADVVPDATAFGCRDWDFACVVTGVWPRHQDGTETAQAAVHWVYHVAQTLLPLASGVYSADHGPDPRDADLAKKAFGPNRPRLARLKRHADPCKVLAYACPLPEVPMGPKLIVLVTGEHGAGKDYCADVWASVFNTTSPNISKALVVSISDVTKREYAAAAGANLDALLQDRAYKEQHRPALTAFFQEQVRQRPRLPEEHFLDVVHGAVDVDVLLITGMRDEAPVAALSHLVSDSRVIEVRVKSREEMRLARGCCQIGDGIVDQKNKNGINGTNGARDSDWCPDLIFYNDTSGSKMAEEYGQRHLLPFFSEDLQMLANMPGGLKLCVSLFRSHFASDWNKIEAVVCCEAGGFIFASALASDINLPLVLIREAGKLPPPVVSVVKRPSHISHSTPNSSREKKMEMERDAIRSGASVLVVDDVLATGETLCAVVQLLAEAGVSADQISVMAVAEFPAHRGRELMRRCGFGRLQAISKRQPSTASISSNTTRPSQASFTLLSFMGSNQQPSQSGPPLETLSIKQLLRLHPRNKLLVHPLEWTGRHLEVLQCSFEDSLPPPPSQEHLDEVDAIPATKGFIYSMKKMAANEVWQRRDAAIRYIVGSDDCPLRPYGHGNKAALETGKAPIAFVCIDCERIKSLRYEQMLPYRGKRFSKQTNGIYDRHVKRVTPPNRLHDPYIVALLLAVAYNQRYRTKSSRGSRSTFWPQGVVTDREDEYVHLFAAHISSNYLNKFDFPSRQPTKSAQQPLLIHHIRVPLEPYDTFRPRLLPILLHPANYYK</sequence>